<feature type="site" description="Interaction with DNA" evidence="8">
    <location>
        <position position="568"/>
    </location>
</feature>
<feature type="region of interest" description="Disordered" evidence="9">
    <location>
        <begin position="713"/>
        <end position="732"/>
    </location>
</feature>
<dbReference type="Pfam" id="PF13368">
    <property type="entry name" value="Toprim_C_rpt"/>
    <property type="match status" value="4"/>
</dbReference>
<dbReference type="InterPro" id="IPR023406">
    <property type="entry name" value="Topo_IA_AS"/>
</dbReference>
<dbReference type="InterPro" id="IPR013824">
    <property type="entry name" value="Topo_IA_cen_sub1"/>
</dbReference>
<feature type="site" description="Interaction with DNA" evidence="8">
    <location>
        <position position="187"/>
    </location>
</feature>
<reference evidence="12 13" key="1">
    <citation type="submission" date="2018-11" db="EMBL/GenBank/DDBJ databases">
        <title>Trebonia kvetii gen.nov., sp.nov., a novel acidophilic actinobacterium, and proposal of the new actinobacterial family Treboniaceae fam. nov.</title>
        <authorList>
            <person name="Rapoport D."/>
            <person name="Sagova-Mareckova M."/>
            <person name="Sedlacek I."/>
            <person name="Provaznik J."/>
            <person name="Kralova S."/>
            <person name="Pavlinic D."/>
            <person name="Benes V."/>
            <person name="Kopecky J."/>
        </authorList>
    </citation>
    <scope>NUCLEOTIDE SEQUENCE [LARGE SCALE GENOMIC DNA]</scope>
    <source>
        <strain evidence="12 13">15Tr583</strain>
    </source>
</reference>
<dbReference type="InterPro" id="IPR023405">
    <property type="entry name" value="Topo_IA_core_domain"/>
</dbReference>
<accession>A0A6P2BPA4</accession>
<dbReference type="InterPro" id="IPR028612">
    <property type="entry name" value="Topoisom_1_IA"/>
</dbReference>
<dbReference type="OrthoDB" id="9804262at2"/>
<keyword evidence="4" id="KW-0460">Magnesium</keyword>
<comment type="function">
    <text evidence="8">Releases the supercoiling and torsional tension of DNA, which is introduced during the DNA replication and transcription, by transiently cleaving and rejoining one strand of the DNA duplex. Introduces a single-strand break via transesterification at a target site in duplex DNA. The scissile phosphodiester is attacked by the catalytic tyrosine of the enzyme, resulting in the formation of a DNA-(5'-phosphotyrosyl)-enzyme intermediate and the expulsion of a 3'-OH DNA strand. The free DNA strand then undergoes passage around the unbroken strand, thus removing DNA supercoils. Finally, in the religation step, the DNA 3'-OH attacks the covalent intermediate to expel the active-site tyrosine and restore the DNA phosphodiester backbone.</text>
</comment>
<feature type="site" description="Interaction with DNA" evidence="8">
    <location>
        <position position="68"/>
    </location>
</feature>
<dbReference type="PROSITE" id="PS50880">
    <property type="entry name" value="TOPRIM"/>
    <property type="match status" value="1"/>
</dbReference>
<feature type="site" description="Interaction with DNA" evidence="8">
    <location>
        <position position="367"/>
    </location>
</feature>
<gene>
    <name evidence="8 12" type="primary">topA</name>
    <name evidence="12" type="ORF">EAS64_38830</name>
</gene>
<name>A0A6P2BPA4_9ACTN</name>
<organism evidence="12 13">
    <name type="scientific">Trebonia kvetii</name>
    <dbReference type="NCBI Taxonomy" id="2480626"/>
    <lineage>
        <taxon>Bacteria</taxon>
        <taxon>Bacillati</taxon>
        <taxon>Actinomycetota</taxon>
        <taxon>Actinomycetes</taxon>
        <taxon>Streptosporangiales</taxon>
        <taxon>Treboniaceae</taxon>
        <taxon>Trebonia</taxon>
    </lineage>
</organism>
<sequence length="954" mass="104118">MPARSRAAGKTAAASENGDNGAATGNNGAAVNGNGRGTRLVIVESPAKARTIAGYLGKGYVVESSIGHIRDMPDKAAEIPEKYRAQPWARLGVDVDNDFQALYVVPSDKKQQVSKLKSLLKDADELYLATDEDREGEAIAWHLREELKPKVPTKRMVFHEITPEAIARAIANPTELNDGKVDAYQTRRVLDRLYGYEVSPVLWKKVMPRLSAGRVQSVATRLVVDRERERIAFRSASYWDLEADFATAKHGTERLPDDPTMFTATLQSVDGKRVAQGRDFTSTGQLRDAAQVLHLDGESAGALAGRLRDASFSVSSVERKPYRRSPYAPFRTTTLQQEASRKLGFTAKYAMSVAQRLYEEGFITYMRTDSITLSQTAIDAARSQARELYGADYVPDAPRTYASKVKNAQEAHEAIRPAGDRFRTPAQAAKAGLRGDHLRLYDLIWKRTVACQMKDATGESVSVKVAGNSTAGERAEFGASGKIITFYGFLKAYVESTDDTAADRDDQERRLPVLAENDPLTALRLDPAEHATRPPARYTEASLVKELEDREIGRPSTYASIIGTILDRGYVFKKGTALVPSFLAFAVITLLERHFGQLVDYEFTAQMEDALDEIARGEAERVPWLRRFYFGDDAQENAVPTTHTRPRSDEGLGLKALVSDITDIDARDVSSFPLAGTDIVVRVGRYGPYLERDGERANVPEDLAPDELTPEKAEELLSEPSGDKPLGSDPESGHQLVAKAGRFGPYVTEVLPEGAKDKPRTASLLKSMTLDTVTLDDALKLLSLPRTLGEVDGEPVTVQNGRYGPYVKRGAESRSLATEEDMFTISFDQAKALLAEPKPRGRGRAAAAPPLRELGNDPASGKPMVIKDGRFGPYVTDGETNASLRKGDEVATITVERAAELLADRRAAAPAPRAKRTTAAKPKAATTKATTTKKAATTKKATTAKKPAAKKSAE</sequence>
<dbReference type="EC" id="5.6.2.1" evidence="8"/>
<evidence type="ECO:0000256" key="7">
    <source>
        <dbReference type="ARBA" id="ARBA00023235"/>
    </source>
</evidence>
<dbReference type="Gene3D" id="1.10.460.10">
    <property type="entry name" value="Topoisomerase I, domain 2"/>
    <property type="match status" value="1"/>
</dbReference>
<keyword evidence="6 8" id="KW-0238">DNA-binding</keyword>
<evidence type="ECO:0000259" key="11">
    <source>
        <dbReference type="PROSITE" id="PS52039"/>
    </source>
</evidence>
<dbReference type="InterPro" id="IPR013826">
    <property type="entry name" value="Topo_IA_cen_sub3"/>
</dbReference>
<feature type="domain" description="Toprim" evidence="10">
    <location>
        <begin position="38"/>
        <end position="162"/>
    </location>
</feature>
<dbReference type="Pfam" id="PF01751">
    <property type="entry name" value="Toprim"/>
    <property type="match status" value="1"/>
</dbReference>
<evidence type="ECO:0000256" key="6">
    <source>
        <dbReference type="ARBA" id="ARBA00023125"/>
    </source>
</evidence>
<feature type="region of interest" description="Disordered" evidence="9">
    <location>
        <begin position="834"/>
        <end position="881"/>
    </location>
</feature>
<keyword evidence="13" id="KW-1185">Reference proteome</keyword>
<dbReference type="InterPro" id="IPR003601">
    <property type="entry name" value="Topo_IA_2"/>
</dbReference>
<feature type="region of interest" description="Interaction with DNA" evidence="8">
    <location>
        <begin position="211"/>
        <end position="216"/>
    </location>
</feature>
<feature type="domain" description="Topo IA-type catalytic" evidence="11">
    <location>
        <begin position="177"/>
        <end position="636"/>
    </location>
</feature>
<evidence type="ECO:0000256" key="8">
    <source>
        <dbReference type="HAMAP-Rule" id="MF_00952"/>
    </source>
</evidence>
<feature type="active site" description="O-(5'-phospho-DNA)-tyrosine intermediate" evidence="8">
    <location>
        <position position="365"/>
    </location>
</feature>
<evidence type="ECO:0000259" key="10">
    <source>
        <dbReference type="PROSITE" id="PS50880"/>
    </source>
</evidence>
<feature type="site" description="Interaction with DNA" evidence="8">
    <location>
        <position position="196"/>
    </location>
</feature>
<feature type="site" description="Interaction with DNA" evidence="8">
    <location>
        <position position="191"/>
    </location>
</feature>
<dbReference type="Gene3D" id="1.10.290.10">
    <property type="entry name" value="Topoisomerase I, domain 4"/>
    <property type="match status" value="1"/>
</dbReference>
<proteinExistence type="inferred from homology"/>
<comment type="catalytic activity">
    <reaction evidence="1 8">
        <text>ATP-independent breakage of single-stranded DNA, followed by passage and rejoining.</text>
        <dbReference type="EC" id="5.6.2.1"/>
    </reaction>
</comment>
<feature type="site" description="Interaction with DNA" evidence="8">
    <location>
        <position position="188"/>
    </location>
</feature>
<dbReference type="Gene3D" id="2.70.20.10">
    <property type="entry name" value="Topoisomerase I, domain 3"/>
    <property type="match status" value="1"/>
</dbReference>
<comment type="subunit">
    <text evidence="8">Monomer.</text>
</comment>
<evidence type="ECO:0000256" key="3">
    <source>
        <dbReference type="ARBA" id="ARBA00022723"/>
    </source>
</evidence>
<evidence type="ECO:0000313" key="12">
    <source>
        <dbReference type="EMBL" id="TVZ00036.1"/>
    </source>
</evidence>
<feature type="compositionally biased region" description="Low complexity" evidence="9">
    <location>
        <begin position="919"/>
        <end position="946"/>
    </location>
</feature>
<comment type="similarity">
    <text evidence="2 8">Belongs to the type IA topoisomerase family.</text>
</comment>
<protein>
    <recommendedName>
        <fullName evidence="8">DNA topoisomerase 1</fullName>
        <ecNumber evidence="8">5.6.2.1</ecNumber>
    </recommendedName>
    <alternativeName>
        <fullName evidence="8">DNA topoisomerase I</fullName>
    </alternativeName>
</protein>
<comment type="caution">
    <text evidence="12">The sequence shown here is derived from an EMBL/GenBank/DDBJ whole genome shotgun (WGS) entry which is preliminary data.</text>
</comment>
<dbReference type="InterPro" id="IPR013497">
    <property type="entry name" value="Topo_IA_cen"/>
</dbReference>
<dbReference type="PROSITE" id="PS00396">
    <property type="entry name" value="TOPO_IA_1"/>
    <property type="match status" value="1"/>
</dbReference>
<keyword evidence="5 8" id="KW-0799">Topoisomerase</keyword>
<dbReference type="InterPro" id="IPR003602">
    <property type="entry name" value="Topo_IA_DNA-bd_dom"/>
</dbReference>
<dbReference type="PRINTS" id="PR00417">
    <property type="entry name" value="PRTPISMRASEI"/>
</dbReference>
<evidence type="ECO:0000256" key="4">
    <source>
        <dbReference type="ARBA" id="ARBA00022842"/>
    </source>
</evidence>
<dbReference type="InterPro" id="IPR000380">
    <property type="entry name" value="Topo_IA"/>
</dbReference>
<dbReference type="Gene3D" id="3.40.50.140">
    <property type="match status" value="1"/>
</dbReference>
<dbReference type="GO" id="GO:0003677">
    <property type="term" value="F:DNA binding"/>
    <property type="evidence" value="ECO:0007669"/>
    <property type="project" value="UniProtKB-KW"/>
</dbReference>
<dbReference type="SMART" id="SM00437">
    <property type="entry name" value="TOP1Ac"/>
    <property type="match status" value="1"/>
</dbReference>
<feature type="site" description="Interaction with DNA" evidence="8">
    <location>
        <position position="203"/>
    </location>
</feature>
<dbReference type="NCBIfam" id="TIGR01051">
    <property type="entry name" value="topA_bact"/>
    <property type="match status" value="1"/>
</dbReference>
<feature type="compositionally biased region" description="Low complexity" evidence="9">
    <location>
        <begin position="844"/>
        <end position="853"/>
    </location>
</feature>
<dbReference type="Pfam" id="PF01131">
    <property type="entry name" value="Topoisom_bac"/>
    <property type="match status" value="1"/>
</dbReference>
<dbReference type="PROSITE" id="PS52039">
    <property type="entry name" value="TOPO_IA_2"/>
    <property type="match status" value="1"/>
</dbReference>
<dbReference type="GO" id="GO:0046872">
    <property type="term" value="F:metal ion binding"/>
    <property type="evidence" value="ECO:0007669"/>
    <property type="project" value="UniProtKB-KW"/>
</dbReference>
<dbReference type="CDD" id="cd00186">
    <property type="entry name" value="TOP1Ac"/>
    <property type="match status" value="1"/>
</dbReference>
<dbReference type="EMBL" id="RPFW01000010">
    <property type="protein sequence ID" value="TVZ00036.1"/>
    <property type="molecule type" value="Genomic_DNA"/>
</dbReference>
<keyword evidence="7 8" id="KW-0413">Isomerase</keyword>
<dbReference type="InterPro" id="IPR034149">
    <property type="entry name" value="TOPRIM_TopoI"/>
</dbReference>
<feature type="region of interest" description="Disordered" evidence="9">
    <location>
        <begin position="903"/>
        <end position="954"/>
    </location>
</feature>
<dbReference type="GO" id="GO:0003917">
    <property type="term" value="F:DNA topoisomerase type I (single strand cut, ATP-independent) activity"/>
    <property type="evidence" value="ECO:0007669"/>
    <property type="project" value="UniProtKB-UniRule"/>
</dbReference>
<dbReference type="InterPro" id="IPR025589">
    <property type="entry name" value="Toprim_C_rpt"/>
</dbReference>
<dbReference type="HAMAP" id="MF_00952">
    <property type="entry name" value="Topoisom_1_prok"/>
    <property type="match status" value="1"/>
</dbReference>
<dbReference type="Proteomes" id="UP000460272">
    <property type="component" value="Unassembled WGS sequence"/>
</dbReference>
<dbReference type="CDD" id="cd03363">
    <property type="entry name" value="TOPRIM_TopoIA_TopoI"/>
    <property type="match status" value="1"/>
</dbReference>
<dbReference type="InterPro" id="IPR006171">
    <property type="entry name" value="TOPRIM_dom"/>
</dbReference>
<dbReference type="GO" id="GO:0006265">
    <property type="term" value="P:DNA topological change"/>
    <property type="evidence" value="ECO:0007669"/>
    <property type="project" value="UniProtKB-UniRule"/>
</dbReference>
<evidence type="ECO:0000313" key="13">
    <source>
        <dbReference type="Proteomes" id="UP000460272"/>
    </source>
</evidence>
<evidence type="ECO:0000256" key="5">
    <source>
        <dbReference type="ARBA" id="ARBA00023029"/>
    </source>
</evidence>
<dbReference type="SUPFAM" id="SSF56712">
    <property type="entry name" value="Prokaryotic type I DNA topoisomerase"/>
    <property type="match status" value="1"/>
</dbReference>
<dbReference type="AlphaFoldDB" id="A0A6P2BPA4"/>
<dbReference type="PANTHER" id="PTHR42785">
    <property type="entry name" value="DNA TOPOISOMERASE, TYPE IA, CORE"/>
    <property type="match status" value="1"/>
</dbReference>
<dbReference type="InterPro" id="IPR005733">
    <property type="entry name" value="TopoI_bac-type"/>
</dbReference>
<evidence type="ECO:0000256" key="1">
    <source>
        <dbReference type="ARBA" id="ARBA00000213"/>
    </source>
</evidence>
<dbReference type="SMART" id="SM00493">
    <property type="entry name" value="TOPRIM"/>
    <property type="match status" value="1"/>
</dbReference>
<feature type="region of interest" description="Disordered" evidence="9">
    <location>
        <begin position="1"/>
        <end position="30"/>
    </location>
</feature>
<dbReference type="InterPro" id="IPR013825">
    <property type="entry name" value="Topo_IA_cen_sub2"/>
</dbReference>
<dbReference type="PANTHER" id="PTHR42785:SF1">
    <property type="entry name" value="DNA TOPOISOMERASE"/>
    <property type="match status" value="1"/>
</dbReference>
<keyword evidence="3" id="KW-0479">Metal-binding</keyword>
<evidence type="ECO:0000256" key="9">
    <source>
        <dbReference type="SAM" id="MobiDB-lite"/>
    </source>
</evidence>
<evidence type="ECO:0000256" key="2">
    <source>
        <dbReference type="ARBA" id="ARBA00009446"/>
    </source>
</evidence>
<dbReference type="SMART" id="SM00436">
    <property type="entry name" value="TOP1Bc"/>
    <property type="match status" value="1"/>
</dbReference>